<keyword evidence="3" id="KW-1185">Reference proteome</keyword>
<feature type="compositionally biased region" description="Pro residues" evidence="1">
    <location>
        <begin position="111"/>
        <end position="127"/>
    </location>
</feature>
<feature type="compositionally biased region" description="Pro residues" evidence="1">
    <location>
        <begin position="76"/>
        <end position="86"/>
    </location>
</feature>
<dbReference type="Proteomes" id="UP000008225">
    <property type="component" value="Chromosome X"/>
</dbReference>
<dbReference type="AlphaFoldDB" id="A0A8I3WCF1"/>
<feature type="region of interest" description="Disordered" evidence="1">
    <location>
        <begin position="35"/>
        <end position="59"/>
    </location>
</feature>
<reference evidence="2" key="2">
    <citation type="submission" date="2025-08" db="UniProtKB">
        <authorList>
            <consortium name="Ensembl"/>
        </authorList>
    </citation>
    <scope>IDENTIFICATION</scope>
</reference>
<feature type="region of interest" description="Disordered" evidence="1">
    <location>
        <begin position="74"/>
        <end position="181"/>
    </location>
</feature>
<proteinExistence type="predicted"/>
<accession>A0A8I3WCF1</accession>
<dbReference type="PANTHER" id="PTHR46254">
    <property type="entry name" value="PROTEIN GVQW1-RELATED"/>
    <property type="match status" value="1"/>
</dbReference>
<evidence type="ECO:0000313" key="2">
    <source>
        <dbReference type="Ensembl" id="ENSCJAP00000087921.1"/>
    </source>
</evidence>
<name>A0A8I3WCF1_CALJA</name>
<reference evidence="2" key="3">
    <citation type="submission" date="2025-09" db="UniProtKB">
        <authorList>
            <consortium name="Ensembl"/>
        </authorList>
    </citation>
    <scope>IDENTIFICATION</scope>
</reference>
<protein>
    <submittedName>
        <fullName evidence="2">Uncharacterized protein</fullName>
    </submittedName>
</protein>
<dbReference type="PANTHER" id="PTHR46254:SF6">
    <property type="entry name" value="HIGH MOBILITY GROUP AT-HOOK 2"/>
    <property type="match status" value="1"/>
</dbReference>
<feature type="compositionally biased region" description="Low complexity" evidence="1">
    <location>
        <begin position="152"/>
        <end position="163"/>
    </location>
</feature>
<reference evidence="2 3" key="1">
    <citation type="submission" date="2009-03" db="EMBL/GenBank/DDBJ databases">
        <authorList>
            <person name="Warren W."/>
            <person name="Ye L."/>
            <person name="Minx P."/>
            <person name="Worley K."/>
            <person name="Gibbs R."/>
            <person name="Wilson R.K."/>
        </authorList>
    </citation>
    <scope>NUCLEOTIDE SEQUENCE [LARGE SCALE GENOMIC DNA]</scope>
</reference>
<dbReference type="Ensembl" id="ENSCJAT00000128179.1">
    <property type="protein sequence ID" value="ENSCJAP00000087921.1"/>
    <property type="gene ID" value="ENSCJAG00000070727.1"/>
</dbReference>
<sequence length="280" mass="30479">LVTPSGLEGPRRVGGGPGRLRPALLPAFTFEPVLGKEHATASPQTPSPRARAWQAAGPLQWRGHVGAQGAWRAAPLPAPARPPPARAPRTQPQCSGQSPARRAPRPALGQPHPPPRSCSLPTLPPRLPRVRPSPRAPPAPYIHRPAEGAQSAAAAATATAALRPRCRQRPPPPRQLRGRASPRSTLGVVFNRIHPLLNTFYLPHIQCEMEPHSITQTGVHWCDLGSLQPLPPRFKQFSCLSLRSSWDYRRTPPCPDNLYIFSGDGVSPCWPGWSRTPYLK</sequence>
<evidence type="ECO:0000256" key="1">
    <source>
        <dbReference type="SAM" id="MobiDB-lite"/>
    </source>
</evidence>
<evidence type="ECO:0000313" key="3">
    <source>
        <dbReference type="Proteomes" id="UP000008225"/>
    </source>
</evidence>
<feature type="region of interest" description="Disordered" evidence="1">
    <location>
        <begin position="1"/>
        <end position="22"/>
    </location>
</feature>
<dbReference type="GeneTree" id="ENSGT00940000161627"/>
<organism evidence="2 3">
    <name type="scientific">Callithrix jacchus</name>
    <name type="common">White-tufted-ear marmoset</name>
    <name type="synonym">Simia Jacchus</name>
    <dbReference type="NCBI Taxonomy" id="9483"/>
    <lineage>
        <taxon>Eukaryota</taxon>
        <taxon>Metazoa</taxon>
        <taxon>Chordata</taxon>
        <taxon>Craniata</taxon>
        <taxon>Vertebrata</taxon>
        <taxon>Euteleostomi</taxon>
        <taxon>Mammalia</taxon>
        <taxon>Eutheria</taxon>
        <taxon>Euarchontoglires</taxon>
        <taxon>Primates</taxon>
        <taxon>Haplorrhini</taxon>
        <taxon>Platyrrhini</taxon>
        <taxon>Cebidae</taxon>
        <taxon>Callitrichinae</taxon>
        <taxon>Callithrix</taxon>
        <taxon>Callithrix</taxon>
    </lineage>
</organism>